<keyword evidence="1" id="KW-1185">Reference proteome</keyword>
<accession>A0A915K520</accession>
<dbReference type="AlphaFoldDB" id="A0A915K520"/>
<evidence type="ECO:0000313" key="1">
    <source>
        <dbReference type="Proteomes" id="UP000887565"/>
    </source>
</evidence>
<protein>
    <submittedName>
        <fullName evidence="2">Uncharacterized protein</fullName>
    </submittedName>
</protein>
<organism evidence="1 2">
    <name type="scientific">Romanomermis culicivorax</name>
    <name type="common">Nematode worm</name>
    <dbReference type="NCBI Taxonomy" id="13658"/>
    <lineage>
        <taxon>Eukaryota</taxon>
        <taxon>Metazoa</taxon>
        <taxon>Ecdysozoa</taxon>
        <taxon>Nematoda</taxon>
        <taxon>Enoplea</taxon>
        <taxon>Dorylaimia</taxon>
        <taxon>Mermithida</taxon>
        <taxon>Mermithoidea</taxon>
        <taxon>Mermithidae</taxon>
        <taxon>Romanomermis</taxon>
    </lineage>
</organism>
<dbReference type="WBParaSite" id="nRc.2.0.1.t32945-RA">
    <property type="protein sequence ID" value="nRc.2.0.1.t32945-RA"/>
    <property type="gene ID" value="nRc.2.0.1.g32945"/>
</dbReference>
<proteinExistence type="predicted"/>
<sequence length="88" mass="9834">MIKLDALATIMSVTWSKFLPNTSIPFTSSTSSLMAKRPVLSAKPPGTRRLIKIPGRFIFQHLIPKTFPALRIGKRDMPPVEMLISELV</sequence>
<name>A0A915K520_ROMCU</name>
<reference evidence="2" key="1">
    <citation type="submission" date="2022-11" db="UniProtKB">
        <authorList>
            <consortium name="WormBaseParasite"/>
        </authorList>
    </citation>
    <scope>IDENTIFICATION</scope>
</reference>
<dbReference type="Proteomes" id="UP000887565">
    <property type="component" value="Unplaced"/>
</dbReference>
<evidence type="ECO:0000313" key="2">
    <source>
        <dbReference type="WBParaSite" id="nRc.2.0.1.t32945-RA"/>
    </source>
</evidence>